<proteinExistence type="predicted"/>
<sequence length="83" mass="8622">MNARLLNGSLPIHSAASRGTPENLGILLEAGADINATDDNGRTPLHWAADSGNWETTEALLDRGALVNVKSQDDGANTPVAMA</sequence>
<name>A0ACD1IHJ0_9EURO</name>
<reference evidence="1" key="1">
    <citation type="submission" date="2018-02" db="EMBL/GenBank/DDBJ databases">
        <title>The genomes of Aspergillus section Nigri reveals drivers in fungal speciation.</title>
        <authorList>
            <consortium name="DOE Joint Genome Institute"/>
            <person name="Vesth T.C."/>
            <person name="Nybo J."/>
            <person name="Theobald S."/>
            <person name="Brandl J."/>
            <person name="Frisvad J.C."/>
            <person name="Nielsen K.F."/>
            <person name="Lyhne E.K."/>
            <person name="Kogle M.E."/>
            <person name="Kuo A."/>
            <person name="Riley R."/>
            <person name="Clum A."/>
            <person name="Nolan M."/>
            <person name="Lipzen A."/>
            <person name="Salamov A."/>
            <person name="Henrissat B."/>
            <person name="Wiebenga A."/>
            <person name="De vries R.P."/>
            <person name="Grigoriev I.V."/>
            <person name="Mortensen U.H."/>
            <person name="Andersen M.R."/>
            <person name="Baker S.E."/>
        </authorList>
    </citation>
    <scope>NUCLEOTIDE SEQUENCE</scope>
    <source>
        <strain evidence="1">CBS 115574</strain>
    </source>
</reference>
<keyword evidence="2" id="KW-1185">Reference proteome</keyword>
<gene>
    <name evidence="1" type="ORF">BO79DRAFT_171309</name>
</gene>
<evidence type="ECO:0000313" key="2">
    <source>
        <dbReference type="Proteomes" id="UP000249748"/>
    </source>
</evidence>
<feature type="non-terminal residue" evidence="1">
    <location>
        <position position="83"/>
    </location>
</feature>
<dbReference type="EMBL" id="KZ824546">
    <property type="protein sequence ID" value="RAK89849.1"/>
    <property type="molecule type" value="Genomic_DNA"/>
</dbReference>
<evidence type="ECO:0000313" key="1">
    <source>
        <dbReference type="EMBL" id="RAK89849.1"/>
    </source>
</evidence>
<organism evidence="1 2">
    <name type="scientific">Aspergillus costaricaensis CBS 115574</name>
    <dbReference type="NCBI Taxonomy" id="1448317"/>
    <lineage>
        <taxon>Eukaryota</taxon>
        <taxon>Fungi</taxon>
        <taxon>Dikarya</taxon>
        <taxon>Ascomycota</taxon>
        <taxon>Pezizomycotina</taxon>
        <taxon>Eurotiomycetes</taxon>
        <taxon>Eurotiomycetidae</taxon>
        <taxon>Eurotiales</taxon>
        <taxon>Aspergillaceae</taxon>
        <taxon>Aspergillus</taxon>
        <taxon>Aspergillus subgen. Circumdati</taxon>
    </lineage>
</organism>
<accession>A0ACD1IHJ0</accession>
<dbReference type="Proteomes" id="UP000249748">
    <property type="component" value="Unassembled WGS sequence"/>
</dbReference>
<protein>
    <submittedName>
        <fullName evidence="1">Ankyrin</fullName>
    </submittedName>
</protein>